<gene>
    <name evidence="1" type="ORF">SAMN04487909_14957</name>
</gene>
<evidence type="ECO:0000313" key="2">
    <source>
        <dbReference type="Proteomes" id="UP000182836"/>
    </source>
</evidence>
<dbReference type="Proteomes" id="UP000182836">
    <property type="component" value="Unassembled WGS sequence"/>
</dbReference>
<organism evidence="1 2">
    <name type="scientific">Aneurinibacillus migulanus</name>
    <name type="common">Bacillus migulanus</name>
    <dbReference type="NCBI Taxonomy" id="47500"/>
    <lineage>
        <taxon>Bacteria</taxon>
        <taxon>Bacillati</taxon>
        <taxon>Bacillota</taxon>
        <taxon>Bacilli</taxon>
        <taxon>Bacillales</taxon>
        <taxon>Paenibacillaceae</taxon>
        <taxon>Aneurinibacillus group</taxon>
        <taxon>Aneurinibacillus</taxon>
    </lineage>
</organism>
<name>A0A1G9B2M5_ANEMI</name>
<protein>
    <submittedName>
        <fullName evidence="1">Uncharacterized protein</fullName>
    </submittedName>
</protein>
<reference evidence="1 2" key="1">
    <citation type="submission" date="2016-10" db="EMBL/GenBank/DDBJ databases">
        <authorList>
            <person name="de Groot N.N."/>
        </authorList>
    </citation>
    <scope>NUCLEOTIDE SEQUENCE [LARGE SCALE GENOMIC DNA]</scope>
    <source>
        <strain evidence="1 2">DSM 2895</strain>
    </source>
</reference>
<sequence length="112" mass="12994">KAELLHETQYLLVIHPYAVILPQEQLELPVAIFSFVAMVHLANESHGLDIPIVLLSLQVYVVTTSRNTRKLAQLCYLAWIRCLFDKLESLFLTSRIQIFKHFFSIAFSRFNC</sequence>
<evidence type="ECO:0000313" key="1">
    <source>
        <dbReference type="EMBL" id="SDK33836.1"/>
    </source>
</evidence>
<proteinExistence type="predicted"/>
<accession>A0A1G9B2M5</accession>
<dbReference type="AlphaFoldDB" id="A0A1G9B2M5"/>
<feature type="non-terminal residue" evidence="1">
    <location>
        <position position="1"/>
    </location>
</feature>
<dbReference type="EMBL" id="FNED01000049">
    <property type="protein sequence ID" value="SDK33836.1"/>
    <property type="molecule type" value="Genomic_DNA"/>
</dbReference>